<evidence type="ECO:0000313" key="1">
    <source>
        <dbReference type="EMBL" id="CAJ0876708.1"/>
    </source>
</evidence>
<dbReference type="Pfam" id="PF13148">
    <property type="entry name" value="DUF3987"/>
    <property type="match status" value="1"/>
</dbReference>
<gene>
    <name evidence="1" type="ORF">AMST5_02810</name>
</gene>
<name>A0AA48REU1_9ZZZZ</name>
<accession>A0AA48REU1</accession>
<dbReference type="AlphaFoldDB" id="A0AA48REU1"/>
<dbReference type="InterPro" id="IPR025048">
    <property type="entry name" value="DUF3987"/>
</dbReference>
<sequence>MTLPPPDFNRLQPDLHDDWRSRISKESLEAATAEYHAEAGKPSRSAPELKAGSYRVAPLVTPPAWPSPKPLPNGLLPAPSFDADFLPAAIAPWVSDIAERMQCPLEFVAVPALVALGSVLGRKVAIRPQRRTDWLETANLWGCVVGRPGAMKSPAASEALKPLQRLETNAREEHESAFKAYAQEETLAKIKRDEAGKSARAAIRAGNDASSCFDIDEPQEPKARRFIVNDTSYEALGEILADNPNGVLAFRDELVSLLKTLDREEHAAARGFFLQAWNGTGGYTFDRIVRGRKHIEAACLSLLGGTQPGRIAEYMRRAVSGGAGDDGLIQRFGLLVWPDQSPEWKDVDRFPDSEARKTAWATFEAFEGSSPEAFSAERDEFDALPYLRFDADAQGLFGEWRADLEGRLRSGEMSPALESHLSKYRKLVPALALINHLADRGIGPVTEAATLRSLALSEYLEAHARRAYAAGSEAEAASAKAILSRIRKREIPDGFTLRDVHQKGWANLSDREQVKAGLDLLVDLDWLAARTEQTGGRPRTFYSINPGAFL</sequence>
<proteinExistence type="predicted"/>
<dbReference type="EMBL" id="OY288114">
    <property type="protein sequence ID" value="CAJ0876708.1"/>
    <property type="molecule type" value="Genomic_DNA"/>
</dbReference>
<evidence type="ECO:0008006" key="2">
    <source>
        <dbReference type="Google" id="ProtNLM"/>
    </source>
</evidence>
<reference evidence="1" key="1">
    <citation type="submission" date="2023-07" db="EMBL/GenBank/DDBJ databases">
        <authorList>
            <person name="Pelsma A.J. K."/>
        </authorList>
    </citation>
    <scope>NUCLEOTIDE SEQUENCE</scope>
</reference>
<organism evidence="1">
    <name type="scientific">freshwater sediment metagenome</name>
    <dbReference type="NCBI Taxonomy" id="556182"/>
    <lineage>
        <taxon>unclassified sequences</taxon>
        <taxon>metagenomes</taxon>
        <taxon>ecological metagenomes</taxon>
    </lineage>
</organism>
<protein>
    <recommendedName>
        <fullName evidence="2">DUF3987 domain-containing protein</fullName>
    </recommendedName>
</protein>